<dbReference type="Gene3D" id="2.40.170.20">
    <property type="entry name" value="TonB-dependent receptor, beta-barrel domain"/>
    <property type="match status" value="1"/>
</dbReference>
<evidence type="ECO:0000313" key="14">
    <source>
        <dbReference type="EMBL" id="USI74756.1"/>
    </source>
</evidence>
<dbReference type="RefSeq" id="WP_252168570.1">
    <property type="nucleotide sequence ID" value="NZ_CP084931.1"/>
</dbReference>
<accession>A0ABY4XDB5</accession>
<dbReference type="SUPFAM" id="SSF56935">
    <property type="entry name" value="Porins"/>
    <property type="match status" value="1"/>
</dbReference>
<dbReference type="InterPro" id="IPR000531">
    <property type="entry name" value="Beta-barrel_TonB"/>
</dbReference>
<sequence>MLRFRSSFGRRARLIVAALPLVLPVVVHAQAPAPDPQSLDAPAPAAPAGTTPTQSTPGVAAGITGPAVQQQQAETSGRDQEIIVTGSHIARPTLRSPIPVTTLSAADLTRSGNTNLGDALVRLPALSTSFNQAGSTAFIGTSGLNILDLRSLGQSRTLVLVNGHRHITSQEGEFLVDINTIPNDLVDRVDVVTGGSSAAYGSDAMAGVVNFVLKQNFDGLSANAQGGVSSHHDRGNYKLSVTAGKNFAEGRGNIAGSFEYDSSSLVTYADRPGLTGAFAGRRQFQLVDDPTADNTNPDRVFLQGVRSLGYADGGNFTAYNGSSIRSCAGAPSTACLPNGFPRIFLFNSDGSLREANYGTDFRPVGSGNTLGGDGSTLNNTGTLQPSYKRYIANILGHFDVSEAFRPYFEGKFVRTQSFNQGTPTFSQGGDQGLDADGIPFAPTNYLSYTPIALDNAFLTPQARSVISGLLPAGANYFNLNRNNVDLGTRDEADRRDTWRVVVGAQGTFNDDWHYDVAFNYGHLKTRSTFYNNRIEQNFYNSIDAVRNAAGDIVCRINQASVTDPACAPIDLLGAFGSQQTAAQRQAALDYFNTTSYRRGAASELDITANITGDSSQLFELPGGPVRFSIGGEYRREKAHYAYDELVSSGQTFLNAIPDFRPPAFAVKEAYGELDLPVLKNIRFVDELSLNGAVRVSDFKGSAGTVYAYNAGGIYAPVSDVRFRVNYSRSVRAPTLGDLYASNSINYAGVDDPCDVNFINKGSSTRAANCAAAGVPAGFENAVTRSSRLQILSGGNPDLQVEKSRSWTYGVILQPRMIPGLVVTVDYYDIKINQVISSVDAQTILNGCYDAASLSNAFCSLINPRNGDGSFQQPALLQSSLNFAAERAKGIDLDVAYNHRFGADDNLALRFIGNWNRFRTDYPYVDDPSRPSPVKGTLGQPAFQFNANADYTHKKVTIGYTLRFLGKQSIASYETQHVVAGLDGTPYDPYYADRVNYPNVFYHDIRATVQVDRRFSLYGGVDNATDRKPPFGLLGNATGYNNFDTIYDNVGRFFYVGARVKI</sequence>
<evidence type="ECO:0000256" key="5">
    <source>
        <dbReference type="ARBA" id="ARBA00023077"/>
    </source>
</evidence>
<feature type="region of interest" description="Disordered" evidence="10">
    <location>
        <begin position="34"/>
        <end position="66"/>
    </location>
</feature>
<evidence type="ECO:0000256" key="7">
    <source>
        <dbReference type="ARBA" id="ARBA00023237"/>
    </source>
</evidence>
<evidence type="ECO:0000259" key="13">
    <source>
        <dbReference type="Pfam" id="PF07715"/>
    </source>
</evidence>
<organism evidence="14 15">
    <name type="scientific">Sphingomonas morindae</name>
    <dbReference type="NCBI Taxonomy" id="1541170"/>
    <lineage>
        <taxon>Bacteria</taxon>
        <taxon>Pseudomonadati</taxon>
        <taxon>Pseudomonadota</taxon>
        <taxon>Alphaproteobacteria</taxon>
        <taxon>Sphingomonadales</taxon>
        <taxon>Sphingomonadaceae</taxon>
        <taxon>Sphingomonas</taxon>
    </lineage>
</organism>
<keyword evidence="5 9" id="KW-0798">TonB box</keyword>
<evidence type="ECO:0000256" key="3">
    <source>
        <dbReference type="ARBA" id="ARBA00022452"/>
    </source>
</evidence>
<keyword evidence="14" id="KW-0675">Receptor</keyword>
<keyword evidence="2 8" id="KW-0813">Transport</keyword>
<name>A0ABY4XDB5_9SPHN</name>
<evidence type="ECO:0000256" key="1">
    <source>
        <dbReference type="ARBA" id="ARBA00004571"/>
    </source>
</evidence>
<evidence type="ECO:0000259" key="12">
    <source>
        <dbReference type="Pfam" id="PF00593"/>
    </source>
</evidence>
<keyword evidence="4 8" id="KW-0812">Transmembrane</keyword>
<feature type="chain" id="PRO_5046800460" evidence="11">
    <location>
        <begin position="30"/>
        <end position="1061"/>
    </location>
</feature>
<keyword evidence="11" id="KW-0732">Signal</keyword>
<dbReference type="PANTHER" id="PTHR47234:SF2">
    <property type="entry name" value="TONB-DEPENDENT RECEPTOR"/>
    <property type="match status" value="1"/>
</dbReference>
<keyword evidence="7 8" id="KW-0998">Cell outer membrane</keyword>
<feature type="signal peptide" evidence="11">
    <location>
        <begin position="1"/>
        <end position="29"/>
    </location>
</feature>
<dbReference type="InterPro" id="IPR039426">
    <property type="entry name" value="TonB-dep_rcpt-like"/>
</dbReference>
<dbReference type="Pfam" id="PF07715">
    <property type="entry name" value="Plug"/>
    <property type="match status" value="1"/>
</dbReference>
<evidence type="ECO:0000256" key="11">
    <source>
        <dbReference type="SAM" id="SignalP"/>
    </source>
</evidence>
<evidence type="ECO:0000256" key="8">
    <source>
        <dbReference type="PROSITE-ProRule" id="PRU01360"/>
    </source>
</evidence>
<evidence type="ECO:0000256" key="4">
    <source>
        <dbReference type="ARBA" id="ARBA00022692"/>
    </source>
</evidence>
<dbReference type="InterPro" id="IPR037066">
    <property type="entry name" value="Plug_dom_sf"/>
</dbReference>
<dbReference type="Pfam" id="PF00593">
    <property type="entry name" value="TonB_dep_Rec_b-barrel"/>
    <property type="match status" value="1"/>
</dbReference>
<dbReference type="PANTHER" id="PTHR47234">
    <property type="match status" value="1"/>
</dbReference>
<evidence type="ECO:0000256" key="6">
    <source>
        <dbReference type="ARBA" id="ARBA00023136"/>
    </source>
</evidence>
<feature type="domain" description="TonB-dependent receptor plug" evidence="13">
    <location>
        <begin position="95"/>
        <end position="208"/>
    </location>
</feature>
<feature type="domain" description="TonB-dependent receptor-like beta-barrel" evidence="12">
    <location>
        <begin position="462"/>
        <end position="1022"/>
    </location>
</feature>
<proteinExistence type="inferred from homology"/>
<comment type="subcellular location">
    <subcellularLocation>
        <location evidence="1 8">Cell outer membrane</location>
        <topology evidence="1 8">Multi-pass membrane protein</topology>
    </subcellularLocation>
</comment>
<keyword evidence="6 8" id="KW-0472">Membrane</keyword>
<evidence type="ECO:0000313" key="15">
    <source>
        <dbReference type="Proteomes" id="UP001056937"/>
    </source>
</evidence>
<evidence type="ECO:0000256" key="10">
    <source>
        <dbReference type="SAM" id="MobiDB-lite"/>
    </source>
</evidence>
<protein>
    <submittedName>
        <fullName evidence="14">TonB-dependent receptor</fullName>
    </submittedName>
</protein>
<reference evidence="14" key="1">
    <citation type="journal article" date="2022" name="Toxins">
        <title>Genomic Analysis of Sphingopyxis sp. USTB-05 for Biodegrading Cyanobacterial Hepatotoxins.</title>
        <authorList>
            <person name="Liu C."/>
            <person name="Xu Q."/>
            <person name="Zhao Z."/>
            <person name="Zhang H."/>
            <person name="Liu X."/>
            <person name="Yin C."/>
            <person name="Liu Y."/>
            <person name="Yan H."/>
        </authorList>
    </citation>
    <scope>NUCLEOTIDE SEQUENCE</scope>
    <source>
        <strain evidence="14">NBD5</strain>
    </source>
</reference>
<evidence type="ECO:0000256" key="9">
    <source>
        <dbReference type="RuleBase" id="RU003357"/>
    </source>
</evidence>
<evidence type="ECO:0000256" key="2">
    <source>
        <dbReference type="ARBA" id="ARBA00022448"/>
    </source>
</evidence>
<dbReference type="EMBL" id="CP084931">
    <property type="protein sequence ID" value="USI74756.1"/>
    <property type="molecule type" value="Genomic_DNA"/>
</dbReference>
<dbReference type="Proteomes" id="UP001056937">
    <property type="component" value="Chromosome 2"/>
</dbReference>
<dbReference type="Gene3D" id="2.170.130.10">
    <property type="entry name" value="TonB-dependent receptor, plug domain"/>
    <property type="match status" value="1"/>
</dbReference>
<feature type="compositionally biased region" description="Low complexity" evidence="10">
    <location>
        <begin position="34"/>
        <end position="58"/>
    </location>
</feature>
<keyword evidence="3 8" id="KW-1134">Transmembrane beta strand</keyword>
<dbReference type="PROSITE" id="PS52016">
    <property type="entry name" value="TONB_DEPENDENT_REC_3"/>
    <property type="match status" value="1"/>
</dbReference>
<dbReference type="InterPro" id="IPR012910">
    <property type="entry name" value="Plug_dom"/>
</dbReference>
<comment type="similarity">
    <text evidence="8 9">Belongs to the TonB-dependent receptor family.</text>
</comment>
<keyword evidence="15" id="KW-1185">Reference proteome</keyword>
<gene>
    <name evidence="14" type="ORF">LHA26_18575</name>
</gene>
<dbReference type="InterPro" id="IPR036942">
    <property type="entry name" value="Beta-barrel_TonB_sf"/>
</dbReference>